<dbReference type="InterPro" id="IPR010090">
    <property type="entry name" value="Phage_tape_meas"/>
</dbReference>
<dbReference type="InterPro" id="IPR016047">
    <property type="entry name" value="M23ase_b-sheet_dom"/>
</dbReference>
<keyword evidence="6" id="KW-1185">Reference proteome</keyword>
<evidence type="ECO:0000259" key="3">
    <source>
        <dbReference type="Pfam" id="PF01551"/>
    </source>
</evidence>
<sequence length="2461" mass="258425">MTQSTRTVSYALRANTSGVPGLTAFYQSLERIRGVQDQIKRQGDVIASLRDRTVTIRLKFETAALNAEMKRLQNQTVDVNVRVGAQNEIGLLKDLMAQLTALKNVSTSDASTRLQASRLLGQEYKTQAEAVRLVTAEQNKAASAARAAAAQTQVTVRLAMQQAAEDKRAHREGIQGIENEVKAYRNLWQTRTISSDQVYREQARLKQQALEMALTVDRQSDAYRRLTQVAASAQRTMDSSQGINTPGGFGAGVSQGLTNALGQFGVTGDLISGLIRLMESKRAQARGTATKLGEETLAGLQQGLQSNQSGIRQAADAAADSVAEAIRRSLDIHSPSRVTEYLGRMAGLGFVNGVRSMTDDVRRAALGLTGAATGSLGMGAGNIGLGGFASVAAMPALGIDPAQASAAAVALSALNAELAEAAPAAVDAAEAGVEVSDAVAGMGDSVVGAAEHVKGLRDAHGEQEEASRNAAVNEAKTAIAFAATAVAIGAVAVAASASYQAAAQYEKAMNSAGATTEATAADIDALSKATFDERLIKLGISATTAASGVEELGSEGLNTAQIIDGGLVNALTLAKAVGVDVAVASSVAAASTKAFGLESKELARVTDIVTTAVNGTSIRMNDFTQAIAQGGSVANQSGVDFLTFTSAISLMTDKAISASDAGTSLKTFLQALTPNSKEATKVMDDLGFSAFTADGEFKSLSQIVGELRESFSKLTPEQRAVRAETVFGADGIRAFNILVNAGSEGLEERTRFLDKMGATTDAAAQKTKGALGAQEQFNASLENFNISAGQSFLPAATKMLEWGGEFLTVWRGINEEYGKFLKGSAAFGAEEYNLPTWLKQSGLRESDLTKDEKYDAEGLLRAMQFSANTTAKNAEQWRKMGLEGAAQKEESDSIREIGKLGVKLGAIQAAASQRPRTEGPQTGGTASEVTPEVVGKALVSLMGMGGRTVLNEFGVSGKDYHHDGSVRADATHNGIDFAAPRGAPILAPFSGTLSVREDKMNGKVFELVDEMGNKLVGIHLDSFDKGVLKALEEGGGKALVGQGTRIGGVGNSGTTAGSATHLHLMGYAKGSTTAVNPLTIGFQGGAGGAGDTGYADTFAKPDFIGKTTQKSGEALKVEARRILKALETKDPDALNAAKAVLKTFEDSGDRAKAALEIVRSELQKTKKDVSQFGQGYDKLSGQMGSAESHFRLNDDAGAYAKSLELISKNALVAAAAEKKKWGETKKYDALFALGGDAASKARQQREGVARDQDQEEKKQEAREKEARARAARVAEAARKGNETLAQQETARLEQMRENDVKNAGENLAAKLALEKSYKDKIIKAQKDVADVTYSNAMGAAARGPAQERAQAELIAKNARDADYLKADSDAKTRLDSAQKAADNKAQARNKEQAQIRAKYAAEKRNLDVSEAAADLARTQELNRKELTEFKGTAAQKVALIKRQAQDEFNASKAVAGAERDKAIRDFQNDIKNPNKARNIQGAEDAYTDAVTKAKNLQTAAGTQATEDQTKAIQSTRDAYSKLADGMREKIATGKVELADLTAYRLGMDGAADAATKGGVAQTQYIKGARASAEALYQAGIDAQIAAGMFNDLGDGQSLAAEAGRGYAMSLNDALAAMPPTIEGNAEYLKLLQDMAAAGQVSGAVVAHISDLMRDQALDAEIAAGAYANVVDGFDRAARAGAGYVATQQDAIDQIPGSVEANATYLKVLQDLEDAGKLMAGTVEEVSQAMRDQEVIAANGAAQMERLTEQAGKTSDALLELGNTEGAMRTLEDALSQAMDAAMRGEPAADAIALLTDRINALAASTALADGFNSFVSGLGGTLEDQISAVVDQLDRVTDPAMTAKLRALLTELRQGLGTYEDPSKAGYTPNPNGGGFTGQTPSGLTPEAIATARDLTAALNTELDPATLGTAMTGAADLLASEVGQALPAATRKGLEDGIKNAQAFQDALASITADAVTDGWERASKADAPAQNVFQDYAAQIMGGDFDLSNPEVLRGLNDGLELARQKGKLTVSELGLLQALIESINAHPLDVLPHAEGWKQLETWNDKLGELETNLQSGAISQKEFNDQGAAMLPTLDRMADRADDGSEEGRKLAAAFRVAAAALRDMGAASSESASKLDRLKADLLNVGQAVQGIFSMFGQDDLAQGMGALAGAVGSGFEAVAKFKSGDIFGAAAASVNVLDNVGKAIDSFNPKLKALQKEMLELADAEKQAMGSRMVGGQNGFLNPYYEALKKDSEALTRKANASFWQRLKWDVFGGAPEVLEKGASEAMQKASTVFNEFGSSLYSTLESELTSAMDDGDFSKASANVGKMLDRFVNRLTVQALIAKSKLGDLAKQLADEVAGGQDTGGTLAQIRTETDNVIGQAQAIAPTPSSSGPTSPASPEQSAVTGANFYVANSSKIDVFDGAVTRMDAMYQRHEGILSRHGDVLGRHSDMLERLMRDGITLKDTQGNYRGALR</sequence>
<feature type="region of interest" description="Disordered" evidence="2">
    <location>
        <begin position="1860"/>
        <end position="1881"/>
    </location>
</feature>
<dbReference type="Gene3D" id="2.70.70.10">
    <property type="entry name" value="Glucose Permease (Domain IIA)"/>
    <property type="match status" value="1"/>
</dbReference>
<accession>A0ABU4DUG6</accession>
<gene>
    <name evidence="5" type="ORF">ORD21_15650</name>
</gene>
<reference evidence="5 6" key="1">
    <citation type="submission" date="2022-11" db="EMBL/GenBank/DDBJ databases">
        <title>Deinococcus ZS9-10, Low Temperature and Draught-tolerating, UV-resistant Bacteria from Continental Antarctica.</title>
        <authorList>
            <person name="Cheng L."/>
        </authorList>
    </citation>
    <scope>NUCLEOTIDE SEQUENCE [LARGE SCALE GENOMIC DNA]</scope>
    <source>
        <strain evidence="5 6">ZS9-10</strain>
    </source>
</reference>
<feature type="compositionally biased region" description="Basic and acidic residues" evidence="2">
    <location>
        <begin position="1243"/>
        <end position="1267"/>
    </location>
</feature>
<keyword evidence="1" id="KW-1188">Viral release from host cell</keyword>
<dbReference type="SUPFAM" id="SSF51261">
    <property type="entry name" value="Duplicated hybrid motif"/>
    <property type="match status" value="1"/>
</dbReference>
<feature type="domain" description="Phage tail tape measure protein" evidence="4">
    <location>
        <begin position="537"/>
        <end position="728"/>
    </location>
</feature>
<comment type="caution">
    <text evidence="5">The sequence shown here is derived from an EMBL/GenBank/DDBJ whole genome shotgun (WGS) entry which is preliminary data.</text>
</comment>
<organism evidence="5 6">
    <name type="scientific">Deinococcus arenicola</name>
    <dbReference type="NCBI Taxonomy" id="2994950"/>
    <lineage>
        <taxon>Bacteria</taxon>
        <taxon>Thermotogati</taxon>
        <taxon>Deinococcota</taxon>
        <taxon>Deinococci</taxon>
        <taxon>Deinococcales</taxon>
        <taxon>Deinococcaceae</taxon>
        <taxon>Deinococcus</taxon>
    </lineage>
</organism>
<evidence type="ECO:0000256" key="1">
    <source>
        <dbReference type="ARBA" id="ARBA00022612"/>
    </source>
</evidence>
<dbReference type="NCBIfam" id="TIGR01760">
    <property type="entry name" value="tape_meas_TP901"/>
    <property type="match status" value="1"/>
</dbReference>
<protein>
    <submittedName>
        <fullName evidence="5">Phage tail tape measure protein</fullName>
    </submittedName>
</protein>
<dbReference type="Pfam" id="PF10145">
    <property type="entry name" value="PhageMin_Tail"/>
    <property type="match status" value="1"/>
</dbReference>
<evidence type="ECO:0000313" key="6">
    <source>
        <dbReference type="Proteomes" id="UP001276150"/>
    </source>
</evidence>
<dbReference type="Proteomes" id="UP001276150">
    <property type="component" value="Unassembled WGS sequence"/>
</dbReference>
<dbReference type="CDD" id="cd12797">
    <property type="entry name" value="M23_peptidase"/>
    <property type="match status" value="1"/>
</dbReference>
<evidence type="ECO:0000256" key="2">
    <source>
        <dbReference type="SAM" id="MobiDB-lite"/>
    </source>
</evidence>
<feature type="domain" description="M23ase beta-sheet core" evidence="3">
    <location>
        <begin position="971"/>
        <end position="1070"/>
    </location>
</feature>
<dbReference type="Pfam" id="PF01551">
    <property type="entry name" value="Peptidase_M23"/>
    <property type="match status" value="1"/>
</dbReference>
<proteinExistence type="predicted"/>
<dbReference type="PANTHER" id="PTHR37813:SF1">
    <property type="entry name" value="FELS-2 PROPHAGE PROTEIN"/>
    <property type="match status" value="1"/>
</dbReference>
<dbReference type="EMBL" id="JAPMIV010000043">
    <property type="protein sequence ID" value="MDV6376033.1"/>
    <property type="molecule type" value="Genomic_DNA"/>
</dbReference>
<feature type="region of interest" description="Disordered" evidence="2">
    <location>
        <begin position="1242"/>
        <end position="1267"/>
    </location>
</feature>
<name>A0ABU4DUG6_9DEIO</name>
<evidence type="ECO:0000259" key="4">
    <source>
        <dbReference type="Pfam" id="PF10145"/>
    </source>
</evidence>
<dbReference type="PANTHER" id="PTHR37813">
    <property type="entry name" value="FELS-2 PROPHAGE PROTEIN"/>
    <property type="match status" value="1"/>
</dbReference>
<evidence type="ECO:0000313" key="5">
    <source>
        <dbReference type="EMBL" id="MDV6376033.1"/>
    </source>
</evidence>
<dbReference type="InterPro" id="IPR011055">
    <property type="entry name" value="Dup_hybrid_motif"/>
</dbReference>
<dbReference type="RefSeq" id="WP_317641383.1">
    <property type="nucleotide sequence ID" value="NZ_JAPMIV010000043.1"/>
</dbReference>